<keyword evidence="12" id="KW-1185">Reference proteome</keyword>
<evidence type="ECO:0000256" key="1">
    <source>
        <dbReference type="ARBA" id="ARBA00003365"/>
    </source>
</evidence>
<dbReference type="CDD" id="cd04724">
    <property type="entry name" value="Tryptophan_synthase_alpha"/>
    <property type="match status" value="1"/>
</dbReference>
<comment type="function">
    <text evidence="1 9">The alpha subunit is responsible for the aldol cleavage of indoleglycerol phosphate to indole and glyceraldehyde 3-phosphate.</text>
</comment>
<dbReference type="EC" id="4.2.1.20" evidence="9"/>
<comment type="subunit">
    <text evidence="3 9">Tetramer of two alpha and two beta chains.</text>
</comment>
<dbReference type="InterPro" id="IPR002028">
    <property type="entry name" value="Trp_synthase_suA"/>
</dbReference>
<keyword evidence="5 9" id="KW-0822">Tryptophan biosynthesis</keyword>
<organism evidence="11 12">
    <name type="scientific">Caldicellulosiruptor changbaiensis</name>
    <dbReference type="NCBI Taxonomy" id="1222016"/>
    <lineage>
        <taxon>Bacteria</taxon>
        <taxon>Bacillati</taxon>
        <taxon>Bacillota</taxon>
        <taxon>Bacillota incertae sedis</taxon>
        <taxon>Caldicellulosiruptorales</taxon>
        <taxon>Caldicellulosiruptoraceae</taxon>
        <taxon>Caldicellulosiruptor</taxon>
    </lineage>
</organism>
<evidence type="ECO:0000256" key="5">
    <source>
        <dbReference type="ARBA" id="ARBA00022822"/>
    </source>
</evidence>
<reference evidence="11 12" key="1">
    <citation type="submission" date="2018-12" db="EMBL/GenBank/DDBJ databases">
        <title>Genome sequence from the cellulolytic species, Caldicellulosiruptor changbaiensis.</title>
        <authorList>
            <person name="Blumer-Schuette S.E."/>
            <person name="Mendoza C."/>
        </authorList>
    </citation>
    <scope>NUCLEOTIDE SEQUENCE [LARGE SCALE GENOMIC DNA]</scope>
    <source>
        <strain evidence="11 12">CBS-Z</strain>
    </source>
</reference>
<dbReference type="EMBL" id="CP034791">
    <property type="protein sequence ID" value="AZT90056.1"/>
    <property type="molecule type" value="Genomic_DNA"/>
</dbReference>
<evidence type="ECO:0000256" key="2">
    <source>
        <dbReference type="ARBA" id="ARBA00004733"/>
    </source>
</evidence>
<dbReference type="FunFam" id="3.20.20.70:FF:000037">
    <property type="entry name" value="Tryptophan synthase alpha chain"/>
    <property type="match status" value="1"/>
</dbReference>
<evidence type="ECO:0000256" key="6">
    <source>
        <dbReference type="ARBA" id="ARBA00023141"/>
    </source>
</evidence>
<evidence type="ECO:0000256" key="10">
    <source>
        <dbReference type="RuleBase" id="RU003662"/>
    </source>
</evidence>
<dbReference type="KEGG" id="ccha:ELD05_04975"/>
<evidence type="ECO:0000256" key="3">
    <source>
        <dbReference type="ARBA" id="ARBA00011270"/>
    </source>
</evidence>
<feature type="active site" description="Proton acceptor" evidence="9">
    <location>
        <position position="59"/>
    </location>
</feature>
<evidence type="ECO:0000313" key="12">
    <source>
        <dbReference type="Proteomes" id="UP000282930"/>
    </source>
</evidence>
<name>A0A3T0D4S3_9FIRM</name>
<gene>
    <name evidence="9" type="primary">trpA</name>
    <name evidence="11" type="ORF">ELD05_04975</name>
</gene>
<accession>A0A3T0D4S3</accession>
<evidence type="ECO:0000256" key="4">
    <source>
        <dbReference type="ARBA" id="ARBA00022605"/>
    </source>
</evidence>
<evidence type="ECO:0000313" key="11">
    <source>
        <dbReference type="EMBL" id="AZT90056.1"/>
    </source>
</evidence>
<dbReference type="Pfam" id="PF00290">
    <property type="entry name" value="Trp_syntA"/>
    <property type="match status" value="1"/>
</dbReference>
<dbReference type="UniPathway" id="UPA00035">
    <property type="reaction ID" value="UER00044"/>
</dbReference>
<evidence type="ECO:0000256" key="8">
    <source>
        <dbReference type="ARBA" id="ARBA00049047"/>
    </source>
</evidence>
<dbReference type="InterPro" id="IPR018204">
    <property type="entry name" value="Trp_synthase_alpha_AS"/>
</dbReference>
<dbReference type="Gene3D" id="3.20.20.70">
    <property type="entry name" value="Aldolase class I"/>
    <property type="match status" value="1"/>
</dbReference>
<dbReference type="Proteomes" id="UP000282930">
    <property type="component" value="Chromosome"/>
</dbReference>
<protein>
    <recommendedName>
        <fullName evidence="9">Tryptophan synthase alpha chain</fullName>
        <ecNumber evidence="9">4.2.1.20</ecNumber>
    </recommendedName>
</protein>
<dbReference type="GO" id="GO:0005829">
    <property type="term" value="C:cytosol"/>
    <property type="evidence" value="ECO:0007669"/>
    <property type="project" value="TreeGrafter"/>
</dbReference>
<dbReference type="PANTHER" id="PTHR43406">
    <property type="entry name" value="TRYPTOPHAN SYNTHASE, ALPHA CHAIN"/>
    <property type="match status" value="1"/>
</dbReference>
<keyword evidence="4 9" id="KW-0028">Amino-acid biosynthesis</keyword>
<keyword evidence="7 9" id="KW-0456">Lyase</keyword>
<dbReference type="InterPro" id="IPR011060">
    <property type="entry name" value="RibuloseP-bd_barrel"/>
</dbReference>
<comment type="catalytic activity">
    <reaction evidence="8 9">
        <text>(1S,2R)-1-C-(indol-3-yl)glycerol 3-phosphate + L-serine = D-glyceraldehyde 3-phosphate + L-tryptophan + H2O</text>
        <dbReference type="Rhea" id="RHEA:10532"/>
        <dbReference type="ChEBI" id="CHEBI:15377"/>
        <dbReference type="ChEBI" id="CHEBI:33384"/>
        <dbReference type="ChEBI" id="CHEBI:57912"/>
        <dbReference type="ChEBI" id="CHEBI:58866"/>
        <dbReference type="ChEBI" id="CHEBI:59776"/>
        <dbReference type="EC" id="4.2.1.20"/>
    </reaction>
</comment>
<dbReference type="AlphaFoldDB" id="A0A3T0D4S3"/>
<proteinExistence type="inferred from homology"/>
<feature type="active site" description="Proton acceptor" evidence="9">
    <location>
        <position position="48"/>
    </location>
</feature>
<dbReference type="RefSeq" id="WP_127351582.1">
    <property type="nucleotide sequence ID" value="NZ_CP034791.1"/>
</dbReference>
<evidence type="ECO:0000256" key="7">
    <source>
        <dbReference type="ARBA" id="ARBA00023239"/>
    </source>
</evidence>
<dbReference type="InterPro" id="IPR013785">
    <property type="entry name" value="Aldolase_TIM"/>
</dbReference>
<sequence>MSLIDKKFEDLKSKGKKAFIGYTTFGYPTKEETLEYIKLIYSYVDVLELGFPFSDPIADGEVIQRASVKALKEGVKLDHLFYSIEKFKKDKPIAIMLYANTVYKRGIEKFFKDCKDFGADAVIIPDVSYEESAEFKDACRENGVHYIDLVSISSIERAKMIARTSKGFVYCVTRKGVTGFKGEIDKSIYELLSELKKVTSTPLAVGFGIKSKEDVLRFKDLADGIVIGSAIINKIDEGKENLVRFLETIRSVL</sequence>
<dbReference type="SUPFAM" id="SSF51366">
    <property type="entry name" value="Ribulose-phoshate binding barrel"/>
    <property type="match status" value="1"/>
</dbReference>
<keyword evidence="6 9" id="KW-0057">Aromatic amino acid biosynthesis</keyword>
<evidence type="ECO:0000256" key="9">
    <source>
        <dbReference type="HAMAP-Rule" id="MF_00131"/>
    </source>
</evidence>
<dbReference type="PROSITE" id="PS00167">
    <property type="entry name" value="TRP_SYNTHASE_ALPHA"/>
    <property type="match status" value="1"/>
</dbReference>
<comment type="similarity">
    <text evidence="9 10">Belongs to the TrpA family.</text>
</comment>
<dbReference type="GO" id="GO:0004834">
    <property type="term" value="F:tryptophan synthase activity"/>
    <property type="evidence" value="ECO:0007669"/>
    <property type="project" value="UniProtKB-UniRule"/>
</dbReference>
<dbReference type="HAMAP" id="MF_00131">
    <property type="entry name" value="Trp_synth_alpha"/>
    <property type="match status" value="1"/>
</dbReference>
<dbReference type="NCBIfam" id="TIGR00262">
    <property type="entry name" value="trpA"/>
    <property type="match status" value="1"/>
</dbReference>
<dbReference type="PANTHER" id="PTHR43406:SF1">
    <property type="entry name" value="TRYPTOPHAN SYNTHASE ALPHA CHAIN, CHLOROPLASTIC"/>
    <property type="match status" value="1"/>
</dbReference>
<comment type="pathway">
    <text evidence="2 9">Amino-acid biosynthesis; L-tryptophan biosynthesis; L-tryptophan from chorismate: step 5/5.</text>
</comment>